<evidence type="ECO:0000256" key="1">
    <source>
        <dbReference type="SAM" id="MobiDB-lite"/>
    </source>
</evidence>
<dbReference type="Proteomes" id="UP000504634">
    <property type="component" value="Unplaced"/>
</dbReference>
<dbReference type="AlphaFoldDB" id="A0A6J2T7K2"/>
<feature type="compositionally biased region" description="Polar residues" evidence="1">
    <location>
        <begin position="14"/>
        <end position="29"/>
    </location>
</feature>
<evidence type="ECO:0000313" key="2">
    <source>
        <dbReference type="Proteomes" id="UP000504634"/>
    </source>
</evidence>
<reference evidence="3" key="1">
    <citation type="submission" date="2025-08" db="UniProtKB">
        <authorList>
            <consortium name="RefSeq"/>
        </authorList>
    </citation>
    <scope>IDENTIFICATION</scope>
    <source>
        <strain evidence="3">11010-0011.00</strain>
        <tissue evidence="3">Whole body</tissue>
    </source>
</reference>
<dbReference type="OrthoDB" id="413460at2759"/>
<name>A0A6J2T7K2_DROLE</name>
<dbReference type="Gene3D" id="3.40.50.300">
    <property type="entry name" value="P-loop containing nucleotide triphosphate hydrolases"/>
    <property type="match status" value="1"/>
</dbReference>
<dbReference type="RefSeq" id="XP_030370912.1">
    <property type="nucleotide sequence ID" value="XM_030515052.1"/>
</dbReference>
<protein>
    <submittedName>
        <fullName evidence="3">Uncharacterized protein LOC115621408 isoform X1</fullName>
    </submittedName>
</protein>
<keyword evidence="2" id="KW-1185">Reference proteome</keyword>
<accession>A0A6J2T7K2</accession>
<gene>
    <name evidence="3" type="primary">LOC115621408</name>
</gene>
<dbReference type="InterPro" id="IPR027417">
    <property type="entry name" value="P-loop_NTPase"/>
</dbReference>
<evidence type="ECO:0000313" key="3">
    <source>
        <dbReference type="RefSeq" id="XP_030370912.1"/>
    </source>
</evidence>
<proteinExistence type="predicted"/>
<feature type="region of interest" description="Disordered" evidence="1">
    <location>
        <begin position="1"/>
        <end position="33"/>
    </location>
</feature>
<dbReference type="GeneID" id="115621408"/>
<sequence length="462" mass="52950">MRRSKAPSIRKMAKNTSFDSNANVNSFRSPSPPMQWGTSNGYQHWGPKNYEDNENPLKDKRIFRILWRNISNRKHKIWNGDGTLEVTAADATLKDHTGKIMGALKTFNFNPRDFKEHELLQIAGKEVELQEEFKTIEECVAQRKQEIALAFHVESDDEENNHNRPQKVNMLKAPKRAPVARALTEYICMLRPAELQLWALKVCEQYAQAMPAGHQFSDDIVNISRWICDHPAIVKNHANPTSQLMLRLLEHLPPAKEMQIYDSAKFECICSLLDNLVVEHGERCAIIATNAEILDIIKGYCEYYGIIHIKIDTNIDVARFNRSTSDVEAPMVAFLDSRKLPTQRLQNCANLIVYNNDLTEADRSLLMPVQAVTKIYTLITTGCIEERLFQRNFHLVEDEDPMDMLLRPPLHPTHEMLANSNSTLRNWTQWHPPYSAELLKAACVNPELESLSCVFSKQTDIA</sequence>
<organism evidence="2 3">
    <name type="scientific">Drosophila lebanonensis</name>
    <name type="common">Fruit fly</name>
    <name type="synonym">Scaptodrosophila lebanonensis</name>
    <dbReference type="NCBI Taxonomy" id="7225"/>
    <lineage>
        <taxon>Eukaryota</taxon>
        <taxon>Metazoa</taxon>
        <taxon>Ecdysozoa</taxon>
        <taxon>Arthropoda</taxon>
        <taxon>Hexapoda</taxon>
        <taxon>Insecta</taxon>
        <taxon>Pterygota</taxon>
        <taxon>Neoptera</taxon>
        <taxon>Endopterygota</taxon>
        <taxon>Diptera</taxon>
        <taxon>Brachycera</taxon>
        <taxon>Muscomorpha</taxon>
        <taxon>Ephydroidea</taxon>
        <taxon>Drosophilidae</taxon>
        <taxon>Scaptodrosophila</taxon>
    </lineage>
</organism>